<dbReference type="InterPro" id="IPR036737">
    <property type="entry name" value="OmpA-like_sf"/>
</dbReference>
<keyword evidence="2 4" id="KW-0472">Membrane</keyword>
<feature type="chain" id="PRO_5002178860" evidence="6">
    <location>
        <begin position="24"/>
        <end position="223"/>
    </location>
</feature>
<dbReference type="InterPro" id="IPR006690">
    <property type="entry name" value="OMPA-like_CS"/>
</dbReference>
<dbReference type="CDD" id="cd07185">
    <property type="entry name" value="OmpA_C-like"/>
    <property type="match status" value="1"/>
</dbReference>
<evidence type="ECO:0000256" key="1">
    <source>
        <dbReference type="ARBA" id="ARBA00004442"/>
    </source>
</evidence>
<keyword evidence="9" id="KW-1185">Reference proteome</keyword>
<dbReference type="InterPro" id="IPR006665">
    <property type="entry name" value="OmpA-like"/>
</dbReference>
<keyword evidence="6" id="KW-0732">Signal</keyword>
<reference evidence="8 9" key="1">
    <citation type="journal article" date="2015" name="Genome Announc.">
        <title>Complete Genome Sequence of a Novel Bacterium within the Family Rhodocyclaceae That Degrades Polycyclic Aromatic Hydrocarbons.</title>
        <authorList>
            <person name="Singleton D.R."/>
            <person name="Dickey A.N."/>
            <person name="Scholl E.H."/>
            <person name="Wright F.A."/>
            <person name="Aitken M.D."/>
        </authorList>
    </citation>
    <scope>NUCLEOTIDE SEQUENCE [LARGE SCALE GENOMIC DNA]</scope>
    <source>
        <strain evidence="9">PG1-Ca6</strain>
    </source>
</reference>
<dbReference type="Pfam" id="PF00691">
    <property type="entry name" value="OmpA"/>
    <property type="match status" value="1"/>
</dbReference>
<dbReference type="PATRIC" id="fig|1565605.3.peg.1844"/>
<dbReference type="PANTHER" id="PTHR30329">
    <property type="entry name" value="STATOR ELEMENT OF FLAGELLAR MOTOR COMPLEX"/>
    <property type="match status" value="1"/>
</dbReference>
<keyword evidence="3" id="KW-0998">Cell outer membrane</keyword>
<gene>
    <name evidence="8" type="ORF">PG1C_08720</name>
</gene>
<comment type="subcellular location">
    <subcellularLocation>
        <location evidence="1">Cell outer membrane</location>
    </subcellularLocation>
</comment>
<feature type="compositionally biased region" description="Pro residues" evidence="5">
    <location>
        <begin position="80"/>
        <end position="94"/>
    </location>
</feature>
<dbReference type="InterPro" id="IPR006664">
    <property type="entry name" value="OMP_bac"/>
</dbReference>
<feature type="domain" description="OmpA-like" evidence="7">
    <location>
        <begin position="95"/>
        <end position="221"/>
    </location>
</feature>
<evidence type="ECO:0000313" key="9">
    <source>
        <dbReference type="Proteomes" id="UP000061603"/>
    </source>
</evidence>
<dbReference type="PANTHER" id="PTHR30329:SF21">
    <property type="entry name" value="LIPOPROTEIN YIAD-RELATED"/>
    <property type="match status" value="1"/>
</dbReference>
<feature type="region of interest" description="Disordered" evidence="5">
    <location>
        <begin position="75"/>
        <end position="95"/>
    </location>
</feature>
<dbReference type="PRINTS" id="PR01021">
    <property type="entry name" value="OMPADOMAIN"/>
</dbReference>
<dbReference type="PROSITE" id="PS51123">
    <property type="entry name" value="OMPA_2"/>
    <property type="match status" value="1"/>
</dbReference>
<evidence type="ECO:0000256" key="2">
    <source>
        <dbReference type="ARBA" id="ARBA00023136"/>
    </source>
</evidence>
<evidence type="ECO:0000313" key="8">
    <source>
        <dbReference type="EMBL" id="AJP48511.1"/>
    </source>
</evidence>
<evidence type="ECO:0000259" key="7">
    <source>
        <dbReference type="PROSITE" id="PS51123"/>
    </source>
</evidence>
<dbReference type="SUPFAM" id="SSF103088">
    <property type="entry name" value="OmpA-like"/>
    <property type="match status" value="1"/>
</dbReference>
<dbReference type="Proteomes" id="UP000061603">
    <property type="component" value="Chromosome"/>
</dbReference>
<dbReference type="EMBL" id="CP010554">
    <property type="protein sequence ID" value="AJP48511.1"/>
    <property type="molecule type" value="Genomic_DNA"/>
</dbReference>
<proteinExistence type="predicted"/>
<dbReference type="KEGG" id="rbu:PG1C_08720"/>
<name>A0A0C5JMB2_9PROT</name>
<dbReference type="AlphaFoldDB" id="A0A0C5JMB2"/>
<feature type="signal peptide" evidence="6">
    <location>
        <begin position="1"/>
        <end position="23"/>
    </location>
</feature>
<dbReference type="HOGENOM" id="CLU_016890_5_0_4"/>
<dbReference type="PROSITE" id="PS01068">
    <property type="entry name" value="OMPA_1"/>
    <property type="match status" value="1"/>
</dbReference>
<sequence>MILRAKHSVLLSALLGFSAAAFAQTPGVDTAGTVGYVIDQRGYVAKSGTGLCWRDGYWTPALAIEECDPDLVKKEAAPEPAAPAPAPVPAPAPKPAAQKITLSADALFDFDKATLRSEGKGKLDKLAESTKDINLEVIIATGHADRLGSEAYNQKLSEKRAAAVKAYLVGKGVDANRVFAEGKGKTQPVTKPGDCKGPKSKKVIACLQPDRRVDIELIGTKAQ</sequence>
<dbReference type="GO" id="GO:0009279">
    <property type="term" value="C:cell outer membrane"/>
    <property type="evidence" value="ECO:0007669"/>
    <property type="project" value="UniProtKB-SubCell"/>
</dbReference>
<evidence type="ECO:0000256" key="5">
    <source>
        <dbReference type="SAM" id="MobiDB-lite"/>
    </source>
</evidence>
<organism evidence="8 9">
    <name type="scientific">Rugosibacter aromaticivorans</name>
    <dbReference type="NCBI Taxonomy" id="1565605"/>
    <lineage>
        <taxon>Bacteria</taxon>
        <taxon>Pseudomonadati</taxon>
        <taxon>Pseudomonadota</taxon>
        <taxon>Betaproteobacteria</taxon>
        <taxon>Nitrosomonadales</taxon>
        <taxon>Sterolibacteriaceae</taxon>
        <taxon>Rugosibacter</taxon>
    </lineage>
</organism>
<dbReference type="STRING" id="1565605.PG1C_08720"/>
<evidence type="ECO:0000256" key="3">
    <source>
        <dbReference type="ARBA" id="ARBA00023237"/>
    </source>
</evidence>
<protein>
    <submittedName>
        <fullName evidence="8">Membrane protein</fullName>
    </submittedName>
</protein>
<accession>A0A0C5JMB2</accession>
<dbReference type="Gene3D" id="3.30.1330.60">
    <property type="entry name" value="OmpA-like domain"/>
    <property type="match status" value="1"/>
</dbReference>
<evidence type="ECO:0000256" key="4">
    <source>
        <dbReference type="PROSITE-ProRule" id="PRU00473"/>
    </source>
</evidence>
<dbReference type="RefSeq" id="WP_202634455.1">
    <property type="nucleotide sequence ID" value="NZ_CP010554.1"/>
</dbReference>
<dbReference type="InterPro" id="IPR050330">
    <property type="entry name" value="Bact_OuterMem_StrucFunc"/>
</dbReference>
<evidence type="ECO:0000256" key="6">
    <source>
        <dbReference type="SAM" id="SignalP"/>
    </source>
</evidence>